<dbReference type="PANTHER" id="PTHR31669">
    <property type="entry name" value="PROTEIN FAR1-RELATED SEQUENCE 10-RELATED"/>
    <property type="match status" value="1"/>
</dbReference>
<dbReference type="AlphaFoldDB" id="A0A834GRP6"/>
<proteinExistence type="inferred from homology"/>
<feature type="compositionally biased region" description="Basic and acidic residues" evidence="6">
    <location>
        <begin position="718"/>
        <end position="747"/>
    </location>
</feature>
<evidence type="ECO:0000256" key="1">
    <source>
        <dbReference type="ARBA" id="ARBA00005889"/>
    </source>
</evidence>
<evidence type="ECO:0000256" key="2">
    <source>
        <dbReference type="ARBA" id="ARBA00022723"/>
    </source>
</evidence>
<evidence type="ECO:0000256" key="5">
    <source>
        <dbReference type="PROSITE-ProRule" id="PRU00325"/>
    </source>
</evidence>
<dbReference type="OrthoDB" id="2402896at2759"/>
<dbReference type="PANTHER" id="PTHR31669:SF251">
    <property type="entry name" value="PROTEIN FAR1-RELATED SEQUENCE"/>
    <property type="match status" value="1"/>
</dbReference>
<dbReference type="PROSITE" id="PS50966">
    <property type="entry name" value="ZF_SWIM"/>
    <property type="match status" value="4"/>
</dbReference>
<dbReference type="SMART" id="SM00575">
    <property type="entry name" value="ZnF_PMZ"/>
    <property type="match status" value="4"/>
</dbReference>
<dbReference type="InterPro" id="IPR031052">
    <property type="entry name" value="FHY3/FAR1"/>
</dbReference>
<dbReference type="EMBL" id="WJXA01000007">
    <property type="protein sequence ID" value="KAF7139270.1"/>
    <property type="molecule type" value="Genomic_DNA"/>
</dbReference>
<feature type="compositionally biased region" description="Acidic residues" evidence="6">
    <location>
        <begin position="759"/>
        <end position="775"/>
    </location>
</feature>
<feature type="compositionally biased region" description="Acidic residues" evidence="6">
    <location>
        <begin position="163"/>
        <end position="220"/>
    </location>
</feature>
<feature type="region of interest" description="Disordered" evidence="6">
    <location>
        <begin position="104"/>
        <end position="225"/>
    </location>
</feature>
<feature type="compositionally biased region" description="Acidic residues" evidence="6">
    <location>
        <begin position="824"/>
        <end position="836"/>
    </location>
</feature>
<reference evidence="8" key="1">
    <citation type="submission" date="2019-11" db="EMBL/GenBank/DDBJ databases">
        <authorList>
            <person name="Liu Y."/>
            <person name="Hou J."/>
            <person name="Li T.-Q."/>
            <person name="Guan C.-H."/>
            <person name="Wu X."/>
            <person name="Wu H.-Z."/>
            <person name="Ling F."/>
            <person name="Zhang R."/>
            <person name="Shi X.-G."/>
            <person name="Ren J.-P."/>
            <person name="Chen E.-F."/>
            <person name="Sun J.-M."/>
        </authorList>
    </citation>
    <scope>NUCLEOTIDE SEQUENCE</scope>
    <source>
        <strain evidence="8">Adult_tree_wgs_1</strain>
        <tissue evidence="8">Leaves</tissue>
    </source>
</reference>
<dbReference type="GO" id="GO:0006355">
    <property type="term" value="P:regulation of DNA-templated transcription"/>
    <property type="evidence" value="ECO:0007669"/>
    <property type="project" value="InterPro"/>
</dbReference>
<feature type="domain" description="SWIM-type" evidence="7">
    <location>
        <begin position="542"/>
        <end position="578"/>
    </location>
</feature>
<feature type="compositionally biased region" description="Basic and acidic residues" evidence="6">
    <location>
        <begin position="151"/>
        <end position="160"/>
    </location>
</feature>
<protein>
    <recommendedName>
        <fullName evidence="7">SWIM-type domain-containing protein</fullName>
    </recommendedName>
</protein>
<dbReference type="Proteomes" id="UP000626092">
    <property type="component" value="Unassembled WGS sequence"/>
</dbReference>
<feature type="region of interest" description="Disordered" evidence="6">
    <location>
        <begin position="718"/>
        <end position="838"/>
    </location>
</feature>
<keyword evidence="2" id="KW-0479">Metal-binding</keyword>
<keyword evidence="3 5" id="KW-0863">Zinc-finger</keyword>
<comment type="similarity">
    <text evidence="1">Belongs to the FHY3/FAR1 family.</text>
</comment>
<evidence type="ECO:0000256" key="6">
    <source>
        <dbReference type="SAM" id="MobiDB-lite"/>
    </source>
</evidence>
<feature type="domain" description="SWIM-type" evidence="7">
    <location>
        <begin position="1110"/>
        <end position="1146"/>
    </location>
</feature>
<sequence>MNAFKNKTYAQKLLLPNLVEKTLGSTDLMKSYTAMEAKSSYTNDVALERIFCTLKEVLVFETVVLAEKCICWLLLVIGSLPYDLLPEVNHYDRRFALVDRAREPDVQNDDDSKAEGHDVEEKRDSDDHNVDYMSIGGGRSDDDDATNAERGSNDGDKDGDGGYSEEDHDEEDDGEEYEDDDDDDDDAEDDDDADDGDDDDEEEEIEMSVDTTDSEFDDDTDNKPGYGSLLRHARVVYASPSFYMFENEYKKSKTLDVDVSTEDDGRRGLVIEYKIQKMGHKFREYTVTAMPLEGIINCSCKFFDLVGILCCHAIKVLGCLRIEKIPDHHIMKWQTKNGNRLLNEASQFFNRKQLINEAELYSRFRKVDGLVLPKQQLSIKAGMILKTRWDCFEMFCILSWLMGAGSVKKSGSKDDLDMLTKRVCTPLLRHAGVIYLGNFFRISQETFKRSEYLSVETVRETFGDRELIYDGEARKRSNSRYHVDAPLLRHTRDIYTSNVFSVFQEEYRKSELLCVRFIHETFSDMGLHFVCEVRKPRHSRSHRVQAEANRGTVYCSCNGFGNTGILCCHALAVLDCLFIERVPPRYILKEFMKNPGIGLVEKDIHGDKYPELELEAKRGQSVFISITVSYILGRNFIEIGFGWVTPEIGNSAGMETRSSYTNAVALERIFCTMKEVLVVENVVVAEKCLCWLLLVIGSLPYNLLSEVKHNDERFPVVNRVREPDVQNDDAGKSEGHDVHEKCDSNDHDVDDMSIGGGSDDGDGDPDDDNDDDDGTNDERGSSDGDEDGDDGNSEDDYDEEDDGEEYEDDDEEEEGEIKMSVDTTESEYDDDTDDEPGYGSLLRHAREVYASTSFFIFENEYKKSKTLDVDVSNEDHDERGLIFEYKLQKTGHKFREHTVTALPLDGIINCSCKYFDLVGILCCHAITVLGCLRIEKIPDPHILKWQTKNGNQTLKSNTLTAMYAGIPLLMGAGSVKKSGSKDELDMCTKRVSIPPLRDAGDVYLANIFPMSLETFKRSEYLSVETVRDTISDGELIYDCEARKHKQSRYHVDAPLLRFTRDIYTSNVFSVFREEYKKSEHLFVMFIHQTFDDMGLCFVCEVRKPRHSRSHIVLAEANKGLVKCSCKGFENTGILCCHALAVLDCLFIERVPPRYLLEEFMKNPGIGLVEKDIHGEKYPELERFVRWLTLRYGV</sequence>
<feature type="compositionally biased region" description="Acidic residues" evidence="6">
    <location>
        <begin position="783"/>
        <end position="815"/>
    </location>
</feature>
<keyword evidence="9" id="KW-1185">Reference proteome</keyword>
<dbReference type="InterPro" id="IPR007527">
    <property type="entry name" value="Znf_SWIM"/>
</dbReference>
<dbReference type="GO" id="GO:0008270">
    <property type="term" value="F:zinc ion binding"/>
    <property type="evidence" value="ECO:0007669"/>
    <property type="project" value="UniProtKB-KW"/>
</dbReference>
<evidence type="ECO:0000256" key="3">
    <source>
        <dbReference type="ARBA" id="ARBA00022771"/>
    </source>
</evidence>
<evidence type="ECO:0000256" key="4">
    <source>
        <dbReference type="ARBA" id="ARBA00022833"/>
    </source>
</evidence>
<feature type="compositionally biased region" description="Basic and acidic residues" evidence="6">
    <location>
        <begin position="104"/>
        <end position="130"/>
    </location>
</feature>
<gene>
    <name evidence="8" type="ORF">RHSIM_Rhsim07G0042300</name>
</gene>
<evidence type="ECO:0000313" key="8">
    <source>
        <dbReference type="EMBL" id="KAF7139270.1"/>
    </source>
</evidence>
<keyword evidence="4" id="KW-0862">Zinc</keyword>
<dbReference type="Pfam" id="PF04434">
    <property type="entry name" value="SWIM"/>
    <property type="match status" value="4"/>
</dbReference>
<feature type="domain" description="SWIM-type" evidence="7">
    <location>
        <begin position="285"/>
        <end position="321"/>
    </location>
</feature>
<organism evidence="8 9">
    <name type="scientific">Rhododendron simsii</name>
    <name type="common">Sims's rhododendron</name>
    <dbReference type="NCBI Taxonomy" id="118357"/>
    <lineage>
        <taxon>Eukaryota</taxon>
        <taxon>Viridiplantae</taxon>
        <taxon>Streptophyta</taxon>
        <taxon>Embryophyta</taxon>
        <taxon>Tracheophyta</taxon>
        <taxon>Spermatophyta</taxon>
        <taxon>Magnoliopsida</taxon>
        <taxon>eudicotyledons</taxon>
        <taxon>Gunneridae</taxon>
        <taxon>Pentapetalae</taxon>
        <taxon>asterids</taxon>
        <taxon>Ericales</taxon>
        <taxon>Ericaceae</taxon>
        <taxon>Ericoideae</taxon>
        <taxon>Rhodoreae</taxon>
        <taxon>Rhododendron</taxon>
    </lineage>
</organism>
<comment type="caution">
    <text evidence="8">The sequence shown here is derived from an EMBL/GenBank/DDBJ whole genome shotgun (WGS) entry which is preliminary data.</text>
</comment>
<feature type="domain" description="SWIM-type" evidence="7">
    <location>
        <begin position="897"/>
        <end position="933"/>
    </location>
</feature>
<evidence type="ECO:0000313" key="9">
    <source>
        <dbReference type="Proteomes" id="UP000626092"/>
    </source>
</evidence>
<evidence type="ECO:0000259" key="7">
    <source>
        <dbReference type="PROSITE" id="PS50966"/>
    </source>
</evidence>
<dbReference type="InterPro" id="IPR006564">
    <property type="entry name" value="Znf_PMZ"/>
</dbReference>
<accession>A0A834GRP6</accession>
<name>A0A834GRP6_RHOSS</name>